<organism evidence="12 16">
    <name type="scientific">Rotaria socialis</name>
    <dbReference type="NCBI Taxonomy" id="392032"/>
    <lineage>
        <taxon>Eukaryota</taxon>
        <taxon>Metazoa</taxon>
        <taxon>Spiralia</taxon>
        <taxon>Gnathifera</taxon>
        <taxon>Rotifera</taxon>
        <taxon>Eurotatoria</taxon>
        <taxon>Bdelloidea</taxon>
        <taxon>Philodinida</taxon>
        <taxon>Philodinidae</taxon>
        <taxon>Rotaria</taxon>
    </lineage>
</organism>
<evidence type="ECO:0000313" key="15">
    <source>
        <dbReference type="EMBL" id="CAF4832550.1"/>
    </source>
</evidence>
<dbReference type="EMBL" id="CAJNYD010003877">
    <property type="protein sequence ID" value="CAF3548235.1"/>
    <property type="molecule type" value="Genomic_DNA"/>
</dbReference>
<dbReference type="PANTHER" id="PTHR43788:SF8">
    <property type="entry name" value="DNA-BINDING PROTEIN SMUBP-2"/>
    <property type="match status" value="1"/>
</dbReference>
<dbReference type="Proteomes" id="UP000663872">
    <property type="component" value="Unassembled WGS sequence"/>
</dbReference>
<comment type="caution">
    <text evidence="12">The sequence shown here is derived from an EMBL/GenBank/DDBJ whole genome shotgun (WGS) entry which is preliminary data.</text>
</comment>
<dbReference type="Proteomes" id="UP000663869">
    <property type="component" value="Unassembled WGS sequence"/>
</dbReference>
<evidence type="ECO:0000313" key="16">
    <source>
        <dbReference type="Proteomes" id="UP000663873"/>
    </source>
</evidence>
<evidence type="ECO:0000256" key="5">
    <source>
        <dbReference type="ARBA" id="ARBA00022840"/>
    </source>
</evidence>
<dbReference type="EMBL" id="CAJNYT010001591">
    <property type="protein sequence ID" value="CAF3420537.1"/>
    <property type="molecule type" value="Genomic_DNA"/>
</dbReference>
<feature type="domain" description="DNA2/NAM7 helicase-like C-terminal" evidence="7">
    <location>
        <begin position="175"/>
        <end position="366"/>
    </location>
</feature>
<evidence type="ECO:0000313" key="13">
    <source>
        <dbReference type="EMBL" id="CAF4482731.1"/>
    </source>
</evidence>
<dbReference type="Pfam" id="PF13086">
    <property type="entry name" value="AAA_11"/>
    <property type="match status" value="1"/>
</dbReference>
<dbReference type="GO" id="GO:0043139">
    <property type="term" value="F:5'-3' DNA helicase activity"/>
    <property type="evidence" value="ECO:0007669"/>
    <property type="project" value="TreeGrafter"/>
</dbReference>
<dbReference type="OrthoDB" id="306218at2759"/>
<dbReference type="Proteomes" id="UP000663851">
    <property type="component" value="Unassembled WGS sequence"/>
</dbReference>
<keyword evidence="2" id="KW-0547">Nucleotide-binding</keyword>
<dbReference type="AlphaFoldDB" id="A0A820SRD0"/>
<sequence length="409" mass="46846">MLMLSSSPLNILITACTHTAIDNLLSSINHLKNYFNSSPQYPQWYQLAKKLVVLKIDSSNYRDLSSFYGKCSLVVGSTVWTLQKVEHSIVFDIIFVDEATQLLTSDAVLAINRLADHRESRLIVAGDPLQLPPIIHCVYPALPHPVPDLFSSIFHCLLRDENNIPILLNTEKPFEKMSHCPYLSIFDENHRMNDELSDFTRLLYGENYRQSRSTPSIFIRSIADSNKFLLGSLLQSCSSLYTLLIDSPSSSFSARSEDLNLESNLVYSLINELVSRISLSSIFIITPHRMQRSAIRQKLLKNPFSNVSITYDTVERMQGKEAQCIILCMLYRQREVLENELDFIYNRQRINVSMTRAQEICILLTSQLLLNQPPLELFIDESTRSAYTLLSNYVNKSKIRLLDDYGNIK</sequence>
<evidence type="ECO:0000256" key="1">
    <source>
        <dbReference type="ARBA" id="ARBA00007913"/>
    </source>
</evidence>
<dbReference type="EMBL" id="CAJNYU010001363">
    <property type="protein sequence ID" value="CAF3429387.1"/>
    <property type="molecule type" value="Genomic_DNA"/>
</dbReference>
<evidence type="ECO:0000313" key="12">
    <source>
        <dbReference type="EMBL" id="CAF4455007.1"/>
    </source>
</evidence>
<dbReference type="Proteomes" id="UP000663862">
    <property type="component" value="Unassembled WGS sequence"/>
</dbReference>
<feature type="domain" description="DNA2/NAM7 helicase helicase" evidence="6">
    <location>
        <begin position="74"/>
        <end position="136"/>
    </location>
</feature>
<keyword evidence="3" id="KW-0378">Hydrolase</keyword>
<keyword evidence="4" id="KW-0347">Helicase</keyword>
<reference evidence="12" key="1">
    <citation type="submission" date="2021-02" db="EMBL/GenBank/DDBJ databases">
        <authorList>
            <person name="Nowell W R."/>
        </authorList>
    </citation>
    <scope>NUCLEOTIDE SEQUENCE</scope>
</reference>
<dbReference type="Gene3D" id="3.40.50.300">
    <property type="entry name" value="P-loop containing nucleotide triphosphate hydrolases"/>
    <property type="match status" value="2"/>
</dbReference>
<evidence type="ECO:0000259" key="7">
    <source>
        <dbReference type="Pfam" id="PF13087"/>
    </source>
</evidence>
<evidence type="ECO:0000256" key="4">
    <source>
        <dbReference type="ARBA" id="ARBA00022806"/>
    </source>
</evidence>
<evidence type="ECO:0000256" key="3">
    <source>
        <dbReference type="ARBA" id="ARBA00022801"/>
    </source>
</evidence>
<evidence type="ECO:0000313" key="14">
    <source>
        <dbReference type="EMBL" id="CAF4512307.1"/>
    </source>
</evidence>
<dbReference type="GO" id="GO:0016787">
    <property type="term" value="F:hydrolase activity"/>
    <property type="evidence" value="ECO:0007669"/>
    <property type="project" value="UniProtKB-KW"/>
</dbReference>
<dbReference type="InterPro" id="IPR041677">
    <property type="entry name" value="DNA2/NAM7_AAA_11"/>
</dbReference>
<dbReference type="InterPro" id="IPR027417">
    <property type="entry name" value="P-loop_NTPase"/>
</dbReference>
<dbReference type="EMBL" id="CAJOBP010004918">
    <property type="protein sequence ID" value="CAF4455007.1"/>
    <property type="molecule type" value="Genomic_DNA"/>
</dbReference>
<name>A0A820SRD0_9BILA</name>
<dbReference type="InterPro" id="IPR050534">
    <property type="entry name" value="Coronavir_polyprotein_1ab"/>
</dbReference>
<evidence type="ECO:0008006" key="17">
    <source>
        <dbReference type="Google" id="ProtNLM"/>
    </source>
</evidence>
<evidence type="ECO:0000256" key="2">
    <source>
        <dbReference type="ARBA" id="ARBA00022741"/>
    </source>
</evidence>
<comment type="similarity">
    <text evidence="1">Belongs to the DNA2/NAM7 helicase family.</text>
</comment>
<dbReference type="EMBL" id="CAJOBR010005950">
    <property type="protein sequence ID" value="CAF4832550.1"/>
    <property type="molecule type" value="Genomic_DNA"/>
</dbReference>
<accession>A0A820SRD0</accession>
<keyword evidence="5" id="KW-0067">ATP-binding</keyword>
<dbReference type="EMBL" id="CAJOBQ010001742">
    <property type="protein sequence ID" value="CAF4512307.1"/>
    <property type="molecule type" value="Genomic_DNA"/>
</dbReference>
<dbReference type="SUPFAM" id="SSF52540">
    <property type="entry name" value="P-loop containing nucleoside triphosphate hydrolases"/>
    <property type="match status" value="1"/>
</dbReference>
<dbReference type="PANTHER" id="PTHR43788">
    <property type="entry name" value="DNA2/NAM7 HELICASE FAMILY MEMBER"/>
    <property type="match status" value="1"/>
</dbReference>
<keyword evidence="16" id="KW-1185">Reference proteome</keyword>
<dbReference type="Proteomes" id="UP000663825">
    <property type="component" value="Unassembled WGS sequence"/>
</dbReference>
<evidence type="ECO:0000313" key="11">
    <source>
        <dbReference type="EMBL" id="CAF3548235.1"/>
    </source>
</evidence>
<gene>
    <name evidence="10" type="ORF">FME351_LOCUS11672</name>
    <name evidence="9" type="ORF">GRG538_LOCUS11757</name>
    <name evidence="13" type="ORF">HFQ381_LOCUS26407</name>
    <name evidence="11" type="ORF">LUA448_LOCUS27820</name>
    <name evidence="15" type="ORF">QYT958_LOCUS25845</name>
    <name evidence="8" type="ORF">TIS948_LOCUS18406</name>
    <name evidence="14" type="ORF">TSG867_LOCUS21956</name>
    <name evidence="12" type="ORF">UJA718_LOCUS23067</name>
</gene>
<dbReference type="EMBL" id="CAJOBO010003159">
    <property type="protein sequence ID" value="CAF4482731.1"/>
    <property type="molecule type" value="Genomic_DNA"/>
</dbReference>
<dbReference type="GO" id="GO:0005524">
    <property type="term" value="F:ATP binding"/>
    <property type="evidence" value="ECO:0007669"/>
    <property type="project" value="UniProtKB-KW"/>
</dbReference>
<proteinExistence type="inferred from homology"/>
<protein>
    <recommendedName>
        <fullName evidence="17">DNA2/NAM7 helicase-like C-terminal domain-containing protein</fullName>
    </recommendedName>
</protein>
<dbReference type="InterPro" id="IPR041679">
    <property type="entry name" value="DNA2/NAM7-like_C"/>
</dbReference>
<evidence type="ECO:0000259" key="6">
    <source>
        <dbReference type="Pfam" id="PF13086"/>
    </source>
</evidence>
<dbReference type="Proteomes" id="UP000663873">
    <property type="component" value="Unassembled WGS sequence"/>
</dbReference>
<evidence type="ECO:0000313" key="10">
    <source>
        <dbReference type="EMBL" id="CAF3429387.1"/>
    </source>
</evidence>
<dbReference type="Pfam" id="PF13087">
    <property type="entry name" value="AAA_12"/>
    <property type="match status" value="1"/>
</dbReference>
<dbReference type="EMBL" id="CAJNXB010003228">
    <property type="protein sequence ID" value="CAF3301725.1"/>
    <property type="molecule type" value="Genomic_DNA"/>
</dbReference>
<evidence type="ECO:0000313" key="8">
    <source>
        <dbReference type="EMBL" id="CAF3301725.1"/>
    </source>
</evidence>
<dbReference type="Proteomes" id="UP000663833">
    <property type="component" value="Unassembled WGS sequence"/>
</dbReference>
<evidence type="ECO:0000313" key="9">
    <source>
        <dbReference type="EMBL" id="CAF3420537.1"/>
    </source>
</evidence>
<dbReference type="Proteomes" id="UP000663848">
    <property type="component" value="Unassembled WGS sequence"/>
</dbReference>